<evidence type="ECO:0000259" key="6">
    <source>
        <dbReference type="Pfam" id="PF04055"/>
    </source>
</evidence>
<feature type="region of interest" description="Disordered" evidence="5">
    <location>
        <begin position="375"/>
        <end position="400"/>
    </location>
</feature>
<dbReference type="InterPro" id="IPR058240">
    <property type="entry name" value="rSAM_sf"/>
</dbReference>
<dbReference type="SFLD" id="SFLDS00029">
    <property type="entry name" value="Radical_SAM"/>
    <property type="match status" value="1"/>
</dbReference>
<reference evidence="7 8" key="1">
    <citation type="submission" date="2021-03" db="EMBL/GenBank/DDBJ databases">
        <title>Sequencing the genomes of 1000 actinobacteria strains.</title>
        <authorList>
            <person name="Klenk H.-P."/>
        </authorList>
    </citation>
    <scope>NUCLEOTIDE SEQUENCE [LARGE SCALE GENOMIC DNA]</scope>
    <source>
        <strain evidence="7 8">DSM 41480</strain>
    </source>
</reference>
<evidence type="ECO:0000256" key="3">
    <source>
        <dbReference type="ARBA" id="ARBA00023004"/>
    </source>
</evidence>
<gene>
    <name evidence="7" type="ORF">JO379_006278</name>
</gene>
<evidence type="ECO:0000256" key="5">
    <source>
        <dbReference type="SAM" id="MobiDB-lite"/>
    </source>
</evidence>
<evidence type="ECO:0000313" key="7">
    <source>
        <dbReference type="EMBL" id="MBP2406809.1"/>
    </source>
</evidence>
<dbReference type="InterPro" id="IPR013785">
    <property type="entry name" value="Aldolase_TIM"/>
</dbReference>
<sequence length="400" mass="44769">MKQFLPVPQVPGRSRPATPERGGWGQRLRRILAADPALRDRFDAIRHYAAGIRASEYHLTNACNIRCKGCWFFTYEFQKASRENTDLADLKAFVADEAARGVNTALLIGGEPTLFPDRIAVYREAMERVTISTNGLRRLPRAGFEDVTVAISLFGGGPLDDELRAVRPSGKRFTDLFGTALGHYADDPRAGFVYALSEDGIDHIEDTVRRIHDNGNRVHFNFYSSYDTDDPLRGVRGRELLAEALRVRELYPDTVASHPYTIEVMITGDAHWDSFGYDVCPSISARHPAHHSRTRNGNPVLPQFNTWAADLETVHFCCTSGHCESCRDSQAVFSWLMVSPRHFLESAEQLWTWVHIAESYWSQFYWSPFHPAHRTPGTPGPDPATAPATAPATTAPREGA</sequence>
<keyword evidence="8" id="KW-1185">Reference proteome</keyword>
<dbReference type="Gene3D" id="3.20.20.70">
    <property type="entry name" value="Aldolase class I"/>
    <property type="match status" value="1"/>
</dbReference>
<accession>A0ABS4YDD0</accession>
<keyword evidence="1" id="KW-0949">S-adenosyl-L-methionine</keyword>
<dbReference type="InterPro" id="IPR007197">
    <property type="entry name" value="rSAM"/>
</dbReference>
<evidence type="ECO:0000256" key="4">
    <source>
        <dbReference type="ARBA" id="ARBA00023014"/>
    </source>
</evidence>
<dbReference type="SUPFAM" id="SSF102114">
    <property type="entry name" value="Radical SAM enzymes"/>
    <property type="match status" value="1"/>
</dbReference>
<feature type="region of interest" description="Disordered" evidence="5">
    <location>
        <begin position="1"/>
        <end position="23"/>
    </location>
</feature>
<evidence type="ECO:0000256" key="2">
    <source>
        <dbReference type="ARBA" id="ARBA00022723"/>
    </source>
</evidence>
<dbReference type="CDD" id="cd01335">
    <property type="entry name" value="Radical_SAM"/>
    <property type="match status" value="1"/>
</dbReference>
<keyword evidence="2" id="KW-0479">Metal-binding</keyword>
<dbReference type="EMBL" id="JAGIOH010000001">
    <property type="protein sequence ID" value="MBP2406809.1"/>
    <property type="molecule type" value="Genomic_DNA"/>
</dbReference>
<proteinExistence type="predicted"/>
<dbReference type="Pfam" id="PF04055">
    <property type="entry name" value="Radical_SAM"/>
    <property type="match status" value="1"/>
</dbReference>
<name>A0ABS4YDD0_9ACTN</name>
<dbReference type="RefSeq" id="WP_245381601.1">
    <property type="nucleotide sequence ID" value="NZ_JAGIOH010000001.1"/>
</dbReference>
<evidence type="ECO:0000313" key="8">
    <source>
        <dbReference type="Proteomes" id="UP001519291"/>
    </source>
</evidence>
<protein>
    <recommendedName>
        <fullName evidence="6">Radical SAM core domain-containing protein</fullName>
    </recommendedName>
</protein>
<keyword evidence="3" id="KW-0408">Iron</keyword>
<dbReference type="Proteomes" id="UP001519291">
    <property type="component" value="Unassembled WGS sequence"/>
</dbReference>
<keyword evidence="4" id="KW-0411">Iron-sulfur</keyword>
<feature type="compositionally biased region" description="Low complexity" evidence="5">
    <location>
        <begin position="385"/>
        <end position="400"/>
    </location>
</feature>
<feature type="domain" description="Radical SAM core" evidence="6">
    <location>
        <begin position="59"/>
        <end position="215"/>
    </location>
</feature>
<dbReference type="GeneID" id="91573118"/>
<evidence type="ECO:0000256" key="1">
    <source>
        <dbReference type="ARBA" id="ARBA00022691"/>
    </source>
</evidence>
<organism evidence="7 8">
    <name type="scientific">Streptomyces syringium</name>
    <dbReference type="NCBI Taxonomy" id="76729"/>
    <lineage>
        <taxon>Bacteria</taxon>
        <taxon>Bacillati</taxon>
        <taxon>Actinomycetota</taxon>
        <taxon>Actinomycetes</taxon>
        <taxon>Kitasatosporales</taxon>
        <taxon>Streptomycetaceae</taxon>
        <taxon>Streptomyces</taxon>
    </lineage>
</organism>
<comment type="caution">
    <text evidence="7">The sequence shown here is derived from an EMBL/GenBank/DDBJ whole genome shotgun (WGS) entry which is preliminary data.</text>
</comment>